<evidence type="ECO:0000313" key="1">
    <source>
        <dbReference type="EMBL" id="MBZ5487081.1"/>
    </source>
</evidence>
<sequence>MARKKEISLDRILDAADAIIMESGGRQFTLDAVAERAGISKGGLVYSFATKDDLVAAVLQREIDRVQHAVQTRAGSDWQHKHKRLLAYLDEALTEDDRLIRRSAFLMTALLQSPEKSRPARDYYRSILDLFDGDSTMSKEIRQAVLAMEGLFLLRGLGLADPSPSEWRSVLAHARATVANAIASNSST</sequence>
<accession>A0ACC5VSA9</accession>
<dbReference type="EMBL" id="JABYQT010000003">
    <property type="protein sequence ID" value="MBZ5487081.1"/>
    <property type="molecule type" value="Genomic_DNA"/>
</dbReference>
<protein>
    <submittedName>
        <fullName evidence="1">TetR/AcrR family transcriptional regulator</fullName>
    </submittedName>
</protein>
<organism evidence="1 2">
    <name type="scientific">Vreelandella aquamarina</name>
    <dbReference type="NCBI Taxonomy" id="77097"/>
    <lineage>
        <taxon>Bacteria</taxon>
        <taxon>Pseudomonadati</taxon>
        <taxon>Pseudomonadota</taxon>
        <taxon>Gammaproteobacteria</taxon>
        <taxon>Oceanospirillales</taxon>
        <taxon>Halomonadaceae</taxon>
        <taxon>Vreelandella</taxon>
    </lineage>
</organism>
<proteinExistence type="predicted"/>
<keyword evidence="2" id="KW-1185">Reference proteome</keyword>
<dbReference type="Proteomes" id="UP001319846">
    <property type="component" value="Unassembled WGS sequence"/>
</dbReference>
<evidence type="ECO:0000313" key="2">
    <source>
        <dbReference type="Proteomes" id="UP001319846"/>
    </source>
</evidence>
<gene>
    <name evidence="1" type="ORF">HW452_06025</name>
</gene>
<reference evidence="1" key="1">
    <citation type="submission" date="2020-06" db="EMBL/GenBank/DDBJ databases">
        <title>Whole Genome Sequence of Halomonas aquamarina MB598.</title>
        <authorList>
            <person name="Pervaiz M."/>
            <person name="Fariq A."/>
            <person name="Yasmin A."/>
            <person name="Welch M."/>
        </authorList>
    </citation>
    <scope>NUCLEOTIDE SEQUENCE</scope>
    <source>
        <strain evidence="1">MB598</strain>
    </source>
</reference>
<name>A0ACC5VSA9_9GAMM</name>
<comment type="caution">
    <text evidence="1">The sequence shown here is derived from an EMBL/GenBank/DDBJ whole genome shotgun (WGS) entry which is preliminary data.</text>
</comment>